<feature type="transmembrane region" description="Helical" evidence="2">
    <location>
        <begin position="54"/>
        <end position="74"/>
    </location>
</feature>
<keyword evidence="2" id="KW-0472">Membrane</keyword>
<dbReference type="OrthoDB" id="2085013at2"/>
<gene>
    <name evidence="3" type="ORF">ADN00_15645</name>
</gene>
<evidence type="ECO:0000313" key="3">
    <source>
        <dbReference type="EMBL" id="KPL72249.1"/>
    </source>
</evidence>
<comment type="caution">
    <text evidence="3">The sequence shown here is derived from an EMBL/GenBank/DDBJ whole genome shotgun (WGS) entry which is preliminary data.</text>
</comment>
<keyword evidence="4" id="KW-1185">Reference proteome</keyword>
<feature type="transmembrane region" description="Helical" evidence="2">
    <location>
        <begin position="29"/>
        <end position="47"/>
    </location>
</feature>
<accession>A0A0P6XRG0</accession>
<proteinExistence type="predicted"/>
<evidence type="ECO:0000313" key="4">
    <source>
        <dbReference type="Proteomes" id="UP000050417"/>
    </source>
</evidence>
<keyword evidence="2" id="KW-1133">Transmembrane helix</keyword>
<protein>
    <submittedName>
        <fullName evidence="3">Uncharacterized protein</fullName>
    </submittedName>
</protein>
<sequence length="133" mass="14407">MEGFLIFIAASLLIEAVVTNIKWVLEGGYNWPRITALVVGIGVAVIFQLDLFAALTMIGIVPFVGFVLTGIILARGANFVNDLITALFSIKTGSKDISSLLEKLQTYQIPEPATARSVPARPDTQTKSTQLRE</sequence>
<dbReference type="RefSeq" id="WP_075063966.1">
    <property type="nucleotide sequence ID" value="NZ_LGCL01000039.1"/>
</dbReference>
<name>A0A0P6XRG0_9CHLR</name>
<keyword evidence="2" id="KW-0812">Transmembrane</keyword>
<dbReference type="EMBL" id="LGCL01000039">
    <property type="protein sequence ID" value="KPL72249.1"/>
    <property type="molecule type" value="Genomic_DNA"/>
</dbReference>
<organism evidence="3 4">
    <name type="scientific">Ornatilinea apprima</name>
    <dbReference type="NCBI Taxonomy" id="1134406"/>
    <lineage>
        <taxon>Bacteria</taxon>
        <taxon>Bacillati</taxon>
        <taxon>Chloroflexota</taxon>
        <taxon>Anaerolineae</taxon>
        <taxon>Anaerolineales</taxon>
        <taxon>Anaerolineaceae</taxon>
        <taxon>Ornatilinea</taxon>
    </lineage>
</organism>
<feature type="compositionally biased region" description="Polar residues" evidence="1">
    <location>
        <begin position="123"/>
        <end position="133"/>
    </location>
</feature>
<dbReference type="STRING" id="1134406.ADN00_15645"/>
<evidence type="ECO:0000256" key="1">
    <source>
        <dbReference type="SAM" id="MobiDB-lite"/>
    </source>
</evidence>
<feature type="region of interest" description="Disordered" evidence="1">
    <location>
        <begin position="112"/>
        <end position="133"/>
    </location>
</feature>
<dbReference type="Proteomes" id="UP000050417">
    <property type="component" value="Unassembled WGS sequence"/>
</dbReference>
<reference evidence="3 4" key="1">
    <citation type="submission" date="2015-07" db="EMBL/GenBank/DDBJ databases">
        <title>Genome sequence of Ornatilinea apprima DSM 23815.</title>
        <authorList>
            <person name="Hemp J."/>
            <person name="Ward L.M."/>
            <person name="Pace L.A."/>
            <person name="Fischer W.W."/>
        </authorList>
    </citation>
    <scope>NUCLEOTIDE SEQUENCE [LARGE SCALE GENOMIC DNA]</scope>
    <source>
        <strain evidence="3 4">P3M-1</strain>
    </source>
</reference>
<evidence type="ECO:0000256" key="2">
    <source>
        <dbReference type="SAM" id="Phobius"/>
    </source>
</evidence>
<dbReference type="AlphaFoldDB" id="A0A0P6XRG0"/>